<protein>
    <submittedName>
        <fullName evidence="1">Uncharacterized protein</fullName>
    </submittedName>
</protein>
<dbReference type="AlphaFoldDB" id="A0A412QAP4"/>
<dbReference type="EMBL" id="QRXJ01000020">
    <property type="protein sequence ID" value="RGT87819.1"/>
    <property type="molecule type" value="Genomic_DNA"/>
</dbReference>
<dbReference type="Proteomes" id="UP000283360">
    <property type="component" value="Unassembled WGS sequence"/>
</dbReference>
<accession>A0A412QAP4</accession>
<keyword evidence="2" id="KW-1185">Reference proteome</keyword>
<reference evidence="1 2" key="1">
    <citation type="submission" date="2018-08" db="EMBL/GenBank/DDBJ databases">
        <title>A genome reference for cultivated species of the human gut microbiota.</title>
        <authorList>
            <person name="Zou Y."/>
            <person name="Xue W."/>
            <person name="Luo G."/>
        </authorList>
    </citation>
    <scope>NUCLEOTIDE SEQUENCE [LARGE SCALE GENOMIC DNA]</scope>
    <source>
        <strain evidence="1 2">AF18-12LB</strain>
    </source>
</reference>
<comment type="caution">
    <text evidence="1">The sequence shown here is derived from an EMBL/GenBank/DDBJ whole genome shotgun (WGS) entry which is preliminary data.</text>
</comment>
<organism evidence="1 2">
    <name type="scientific">Coprococcus comes</name>
    <dbReference type="NCBI Taxonomy" id="410072"/>
    <lineage>
        <taxon>Bacteria</taxon>
        <taxon>Bacillati</taxon>
        <taxon>Bacillota</taxon>
        <taxon>Clostridia</taxon>
        <taxon>Lachnospirales</taxon>
        <taxon>Lachnospiraceae</taxon>
        <taxon>Coprococcus</taxon>
    </lineage>
</organism>
<evidence type="ECO:0000313" key="2">
    <source>
        <dbReference type="Proteomes" id="UP000283360"/>
    </source>
</evidence>
<name>A0A412QAP4_9FIRM</name>
<gene>
    <name evidence="1" type="ORF">DWX03_13580</name>
</gene>
<sequence length="162" mass="18670">MKLEKDLFDDVIAYIIGEPGAMGANGIIECLNSTGEVFHICYLDEETSWEKIKKCFDGINGCKFNGPDRKSFFSTNILVLGGDYDIVTTIKEGWREICFDCGNHFVCKEEYAHGFIEFFMGMEGYQIICDGMEKIKKEKFCEKLNDIAEEYYKQKKLVKEKN</sequence>
<evidence type="ECO:0000313" key="1">
    <source>
        <dbReference type="EMBL" id="RGT87819.1"/>
    </source>
</evidence>
<dbReference type="RefSeq" id="WP_117836086.1">
    <property type="nucleotide sequence ID" value="NZ_QRXJ01000020.1"/>
</dbReference>
<proteinExistence type="predicted"/>